<dbReference type="EMBL" id="POUB01000144">
    <property type="protein sequence ID" value="PZF94234.1"/>
    <property type="molecule type" value="Genomic_DNA"/>
</dbReference>
<comment type="similarity">
    <text evidence="1 4">Belongs to the glycerate kinase type-1 family.</text>
</comment>
<organism evidence="5 6">
    <name type="scientific">Micromonospora deserti</name>
    <dbReference type="NCBI Taxonomy" id="2070366"/>
    <lineage>
        <taxon>Bacteria</taxon>
        <taxon>Bacillati</taxon>
        <taxon>Actinomycetota</taxon>
        <taxon>Actinomycetes</taxon>
        <taxon>Micromonosporales</taxon>
        <taxon>Micromonosporaceae</taxon>
        <taxon>Micromonospora</taxon>
    </lineage>
</organism>
<dbReference type="InterPro" id="IPR018197">
    <property type="entry name" value="Glycerate_kinase_RE-like"/>
</dbReference>
<dbReference type="PANTHER" id="PTHR21599:SF0">
    <property type="entry name" value="GLYCERATE KINASE"/>
    <property type="match status" value="1"/>
</dbReference>
<dbReference type="RefSeq" id="WP_111135672.1">
    <property type="nucleotide sequence ID" value="NZ_POUB01000144.1"/>
</dbReference>
<dbReference type="Pfam" id="PF02595">
    <property type="entry name" value="Gly_kinase"/>
    <property type="match status" value="1"/>
</dbReference>
<dbReference type="Gene3D" id="3.40.50.10350">
    <property type="entry name" value="Glycerate kinase, domain 1"/>
    <property type="match status" value="1"/>
</dbReference>
<dbReference type="InterPro" id="IPR036129">
    <property type="entry name" value="Glycerate_kinase_sf"/>
</dbReference>
<name>A0A2W2CMC1_9ACTN</name>
<evidence type="ECO:0000256" key="2">
    <source>
        <dbReference type="ARBA" id="ARBA00022679"/>
    </source>
</evidence>
<accession>A0A2W2CMC1</accession>
<evidence type="ECO:0000313" key="6">
    <source>
        <dbReference type="Proteomes" id="UP000248749"/>
    </source>
</evidence>
<dbReference type="SUPFAM" id="SSF110738">
    <property type="entry name" value="Glycerate kinase I"/>
    <property type="match status" value="1"/>
</dbReference>
<dbReference type="GO" id="GO:0031388">
    <property type="term" value="P:organic acid phosphorylation"/>
    <property type="evidence" value="ECO:0007669"/>
    <property type="project" value="UniProtKB-UniRule"/>
</dbReference>
<dbReference type="PIRSF" id="PIRSF006078">
    <property type="entry name" value="GlxK"/>
    <property type="match status" value="1"/>
</dbReference>
<dbReference type="Proteomes" id="UP000248749">
    <property type="component" value="Unassembled WGS sequence"/>
</dbReference>
<evidence type="ECO:0000256" key="4">
    <source>
        <dbReference type="PIRNR" id="PIRNR006078"/>
    </source>
</evidence>
<dbReference type="Gene3D" id="3.90.1510.10">
    <property type="entry name" value="Glycerate kinase, domain 2"/>
    <property type="match status" value="1"/>
</dbReference>
<dbReference type="GO" id="GO:0008887">
    <property type="term" value="F:glycerate kinase activity"/>
    <property type="evidence" value="ECO:0007669"/>
    <property type="project" value="UniProtKB-UniRule"/>
</dbReference>
<sequence length="370" mass="36518">MRVVVAPDSFKGTVSARDAAAAVARGWCRERPDDEVRMLPLADGGEGSCAVLAAAHPDAHWQEAVVTGPDGRPVRAAWLLLPDGTAVVELAAASGLPLMARPDALGAGTYGTGELLAAATAHPRTRRLLVALGGSASTDGGTGALRALGVRLRDADGHNLPPGGGALPRLASVDLAGLPTPPPGGVACLVDVTAPLLGPHGAAHQFAPQKGATAGDVARLEEGLRRLAAVLGGAPDQPGAGAAGGTGYGLAAAWGATLVAGAREIAQVAGLPAALAGADLVITGEGRFDGQSGQGKIVGYVLEAARGAGSPVHLVAGQIAVPPPPPVAEAVDLTELAGGRSAAMADPGRWLVVAGRRLARRVRPPVAGPA</sequence>
<dbReference type="AlphaFoldDB" id="A0A2W2CMC1"/>
<dbReference type="NCBIfam" id="TIGR00045">
    <property type="entry name" value="glycerate kinase"/>
    <property type="match status" value="1"/>
</dbReference>
<reference evidence="5 6" key="1">
    <citation type="submission" date="2018-01" db="EMBL/GenBank/DDBJ databases">
        <title>Draft genome sequence of Salinispora sp. 13K206.</title>
        <authorList>
            <person name="Sahin N."/>
            <person name="Saygin H."/>
            <person name="Ay H."/>
        </authorList>
    </citation>
    <scope>NUCLEOTIDE SEQUENCE [LARGE SCALE GENOMIC DNA]</scope>
    <source>
        <strain evidence="5 6">13K206</strain>
    </source>
</reference>
<keyword evidence="6" id="KW-1185">Reference proteome</keyword>
<evidence type="ECO:0000313" key="5">
    <source>
        <dbReference type="EMBL" id="PZF94234.1"/>
    </source>
</evidence>
<keyword evidence="3 4" id="KW-0418">Kinase</keyword>
<evidence type="ECO:0000256" key="1">
    <source>
        <dbReference type="ARBA" id="ARBA00006284"/>
    </source>
</evidence>
<protein>
    <submittedName>
        <fullName evidence="5">Glycerate kinase</fullName>
    </submittedName>
</protein>
<dbReference type="InterPro" id="IPR004381">
    <property type="entry name" value="Glycerate_kinase"/>
</dbReference>
<comment type="caution">
    <text evidence="5">The sequence shown here is derived from an EMBL/GenBank/DDBJ whole genome shotgun (WGS) entry which is preliminary data.</text>
</comment>
<gene>
    <name evidence="5" type="ORF">C1I99_19550</name>
</gene>
<dbReference type="PANTHER" id="PTHR21599">
    <property type="entry name" value="GLYCERATE KINASE"/>
    <property type="match status" value="1"/>
</dbReference>
<keyword evidence="2 4" id="KW-0808">Transferase</keyword>
<dbReference type="InterPro" id="IPR018193">
    <property type="entry name" value="Glyc_kinase_flavodox-like_fold"/>
</dbReference>
<dbReference type="OrthoDB" id="9774290at2"/>
<evidence type="ECO:0000256" key="3">
    <source>
        <dbReference type="ARBA" id="ARBA00022777"/>
    </source>
</evidence>
<proteinExistence type="inferred from homology"/>